<organism evidence="1 2">
    <name type="scientific">Citrus sinensis</name>
    <name type="common">Sweet orange</name>
    <name type="synonym">Citrus aurantium var. sinensis</name>
    <dbReference type="NCBI Taxonomy" id="2711"/>
    <lineage>
        <taxon>Eukaryota</taxon>
        <taxon>Viridiplantae</taxon>
        <taxon>Streptophyta</taxon>
        <taxon>Embryophyta</taxon>
        <taxon>Tracheophyta</taxon>
        <taxon>Spermatophyta</taxon>
        <taxon>Magnoliopsida</taxon>
        <taxon>eudicotyledons</taxon>
        <taxon>Gunneridae</taxon>
        <taxon>Pentapetalae</taxon>
        <taxon>rosids</taxon>
        <taxon>malvids</taxon>
        <taxon>Sapindales</taxon>
        <taxon>Rutaceae</taxon>
        <taxon>Aurantioideae</taxon>
        <taxon>Citrus</taxon>
    </lineage>
</organism>
<gene>
    <name evidence="1" type="ORF">KPL71_004317</name>
</gene>
<dbReference type="EMBL" id="CM039171">
    <property type="protein sequence ID" value="KAH9792860.1"/>
    <property type="molecule type" value="Genomic_DNA"/>
</dbReference>
<dbReference type="Proteomes" id="UP000829398">
    <property type="component" value="Chromosome 2"/>
</dbReference>
<comment type="caution">
    <text evidence="1">The sequence shown here is derived from an EMBL/GenBank/DDBJ whole genome shotgun (WGS) entry which is preliminary data.</text>
</comment>
<keyword evidence="2" id="KW-1185">Reference proteome</keyword>
<protein>
    <submittedName>
        <fullName evidence="1">Uncharacterized protein</fullName>
    </submittedName>
</protein>
<name>A0ACB8N5H6_CITSI</name>
<sequence>MAWGSEETEGFSSDFPMTKMVKQYKMAPVVSPPTKDWVMPDENPEKYLQGESADDQWDKLPSKHFTIKRIQEWVKRDSEGLNGPTAIKVDGKVTTGMEACICQPQGLNQSGNAILRITAGALPRGLHILNLLKNNISAIEGLRENLPAMFYVDSFIL</sequence>
<accession>A0ACB8N5H6</accession>
<evidence type="ECO:0000313" key="1">
    <source>
        <dbReference type="EMBL" id="KAH9792860.1"/>
    </source>
</evidence>
<proteinExistence type="predicted"/>
<reference evidence="2" key="1">
    <citation type="journal article" date="2023" name="Hortic. Res.">
        <title>A chromosome-level phased genome enabling allele-level studies in sweet orange: a case study on citrus Huanglongbing tolerance.</title>
        <authorList>
            <person name="Wu B."/>
            <person name="Yu Q."/>
            <person name="Deng Z."/>
            <person name="Duan Y."/>
            <person name="Luo F."/>
            <person name="Gmitter F. Jr."/>
        </authorList>
    </citation>
    <scope>NUCLEOTIDE SEQUENCE [LARGE SCALE GENOMIC DNA]</scope>
    <source>
        <strain evidence="2">cv. Valencia</strain>
    </source>
</reference>
<evidence type="ECO:0000313" key="2">
    <source>
        <dbReference type="Proteomes" id="UP000829398"/>
    </source>
</evidence>